<comment type="caution">
    <text evidence="2">The sequence shown here is derived from an EMBL/GenBank/DDBJ whole genome shotgun (WGS) entry which is preliminary data.</text>
</comment>
<dbReference type="InParanoid" id="A0A507B3R9"/>
<accession>A0A507B3R9</accession>
<name>A0A507B3R9_9PEZI</name>
<dbReference type="Gene3D" id="3.30.70.330">
    <property type="match status" value="1"/>
</dbReference>
<dbReference type="InterPro" id="IPR012677">
    <property type="entry name" value="Nucleotide-bd_a/b_plait_sf"/>
</dbReference>
<evidence type="ECO:0000313" key="3">
    <source>
        <dbReference type="Proteomes" id="UP000319257"/>
    </source>
</evidence>
<feature type="region of interest" description="Disordered" evidence="1">
    <location>
        <begin position="35"/>
        <end position="136"/>
    </location>
</feature>
<evidence type="ECO:0008006" key="4">
    <source>
        <dbReference type="Google" id="ProtNLM"/>
    </source>
</evidence>
<dbReference type="STRING" id="1093900.A0A507B3R9"/>
<feature type="region of interest" description="Disordered" evidence="1">
    <location>
        <begin position="267"/>
        <end position="323"/>
    </location>
</feature>
<dbReference type="OrthoDB" id="8033832at2759"/>
<protein>
    <recommendedName>
        <fullName evidence="4">Nucleoporin NUP53</fullName>
    </recommendedName>
</protein>
<dbReference type="RefSeq" id="XP_030996204.1">
    <property type="nucleotide sequence ID" value="XM_031139981.1"/>
</dbReference>
<feature type="compositionally biased region" description="Polar residues" evidence="1">
    <location>
        <begin position="92"/>
        <end position="126"/>
    </location>
</feature>
<dbReference type="Proteomes" id="UP000319257">
    <property type="component" value="Unassembled WGS sequence"/>
</dbReference>
<keyword evidence="3" id="KW-1185">Reference proteome</keyword>
<dbReference type="GeneID" id="41972904"/>
<sequence length="450" mass="49546">MAPLILHNVPDEERYIGDDGVVRPYAMLFPTQDQAPLRARRAAAEKGSFGKSTRRSRSKTGTPARREDPTVAAADAVFGAWKEQQSKDGGKSTATTPQRSSSMLPTSQSQPILPTQGLDDSSTTAPTRAPHKEPTEVLLRGYRSSKQQYAAINHYEELAGRICEDYARDPPIENRRYKSELRDPAYTRRKPLTPEERVKVNRADGGEHWVKVTFESVQAADAAIFSSPQKILGHLVYADPYHGLPPVRDEAIPDPVTAAGEIFAAAFRSEDSHQSRSLRGLPPRGPPRPAEGRGQPATLPKSFTTTSLPTDLDMSPPQSQTSSYTLDTATATMGTDSLTASSATITGTAVKQSTPQDDDIYCKTIPTVRRAKLISAEQALLPQTSYTQRILNMIPFLKWFSGSMIGDQVPRNDNGEFDWDKASLYWKFICWLDSTFGLFGGEILNADKED</sequence>
<proteinExistence type="predicted"/>
<reference evidence="2 3" key="1">
    <citation type="submission" date="2019-06" db="EMBL/GenBank/DDBJ databases">
        <title>Draft genome sequence of the filamentous fungus Phialemoniopsis curvata isolated from diesel fuel.</title>
        <authorList>
            <person name="Varaljay V.A."/>
            <person name="Lyon W.J."/>
            <person name="Crouch A.L."/>
            <person name="Drake C.E."/>
            <person name="Hollomon J.M."/>
            <person name="Nadeau L.J."/>
            <person name="Nunn H.S."/>
            <person name="Stevenson B.S."/>
            <person name="Bojanowski C.L."/>
            <person name="Crookes-Goodson W.J."/>
        </authorList>
    </citation>
    <scope>NUCLEOTIDE SEQUENCE [LARGE SCALE GENOMIC DNA]</scope>
    <source>
        <strain evidence="2 3">D216</strain>
    </source>
</reference>
<dbReference type="EMBL" id="SKBQ01000028">
    <property type="protein sequence ID" value="TPX14493.1"/>
    <property type="molecule type" value="Genomic_DNA"/>
</dbReference>
<dbReference type="AlphaFoldDB" id="A0A507B3R9"/>
<organism evidence="2 3">
    <name type="scientific">Thyridium curvatum</name>
    <dbReference type="NCBI Taxonomy" id="1093900"/>
    <lineage>
        <taxon>Eukaryota</taxon>
        <taxon>Fungi</taxon>
        <taxon>Dikarya</taxon>
        <taxon>Ascomycota</taxon>
        <taxon>Pezizomycotina</taxon>
        <taxon>Sordariomycetes</taxon>
        <taxon>Sordariomycetidae</taxon>
        <taxon>Thyridiales</taxon>
        <taxon>Thyridiaceae</taxon>
        <taxon>Thyridium</taxon>
    </lineage>
</organism>
<evidence type="ECO:0000313" key="2">
    <source>
        <dbReference type="EMBL" id="TPX14493.1"/>
    </source>
</evidence>
<gene>
    <name evidence="2" type="ORF">E0L32_005457</name>
</gene>
<evidence type="ECO:0000256" key="1">
    <source>
        <dbReference type="SAM" id="MobiDB-lite"/>
    </source>
</evidence>